<dbReference type="PANTHER" id="PTHR32089">
    <property type="entry name" value="METHYL-ACCEPTING CHEMOTAXIS PROTEIN MCPB"/>
    <property type="match status" value="1"/>
</dbReference>
<evidence type="ECO:0000256" key="4">
    <source>
        <dbReference type="SAM" id="Phobius"/>
    </source>
</evidence>
<comment type="caution">
    <text evidence="7">The sequence shown here is derived from an EMBL/GenBank/DDBJ whole genome shotgun (WGS) entry which is preliminary data.</text>
</comment>
<keyword evidence="4" id="KW-0812">Transmembrane</keyword>
<name>A0A2N3LBT2_9PROT</name>
<evidence type="ECO:0000259" key="5">
    <source>
        <dbReference type="PROSITE" id="PS50111"/>
    </source>
</evidence>
<comment type="similarity">
    <text evidence="2">Belongs to the methyl-accepting chemotaxis (MCP) protein family.</text>
</comment>
<dbReference type="InterPro" id="IPR003660">
    <property type="entry name" value="HAMP_dom"/>
</dbReference>
<dbReference type="PROSITE" id="PS50111">
    <property type="entry name" value="CHEMOTAXIS_TRANSDUC_2"/>
    <property type="match status" value="1"/>
</dbReference>
<dbReference type="EMBL" id="NXGX01000001">
    <property type="protein sequence ID" value="PKR60275.1"/>
    <property type="molecule type" value="Genomic_DNA"/>
</dbReference>
<evidence type="ECO:0000256" key="2">
    <source>
        <dbReference type="ARBA" id="ARBA00029447"/>
    </source>
</evidence>
<dbReference type="InterPro" id="IPR004089">
    <property type="entry name" value="MCPsignal_dom"/>
</dbReference>
<dbReference type="InterPro" id="IPR032255">
    <property type="entry name" value="HBM"/>
</dbReference>
<dbReference type="Proteomes" id="UP000233332">
    <property type="component" value="Unassembled WGS sequence"/>
</dbReference>
<protein>
    <submittedName>
        <fullName evidence="7">Chemotaxis protein</fullName>
    </submittedName>
</protein>
<keyword evidence="4" id="KW-0472">Membrane</keyword>
<dbReference type="Pfam" id="PF00015">
    <property type="entry name" value="MCPsignal"/>
    <property type="match status" value="1"/>
</dbReference>
<reference evidence="7 8" key="1">
    <citation type="submission" date="2017-09" db="EMBL/GenBank/DDBJ databases">
        <title>Biodiversity and function of Thalassospira species in the particle-attached aromatic-hydrocarbon-degrading consortia from the surface seawater of the China South Sea.</title>
        <authorList>
            <person name="Dong C."/>
            <person name="Lai Q."/>
            <person name="Shao Z."/>
        </authorList>
    </citation>
    <scope>NUCLEOTIDE SEQUENCE [LARGE SCALE GENOMIC DNA]</scope>
    <source>
        <strain evidence="7 8">139Z-12</strain>
    </source>
</reference>
<dbReference type="GO" id="GO:0016020">
    <property type="term" value="C:membrane"/>
    <property type="evidence" value="ECO:0007669"/>
    <property type="project" value="InterPro"/>
</dbReference>
<evidence type="ECO:0000313" key="7">
    <source>
        <dbReference type="EMBL" id="PKR60275.1"/>
    </source>
</evidence>
<keyword evidence="8" id="KW-1185">Reference proteome</keyword>
<evidence type="ECO:0000313" key="8">
    <source>
        <dbReference type="Proteomes" id="UP000233332"/>
    </source>
</evidence>
<feature type="transmembrane region" description="Helical" evidence="4">
    <location>
        <begin position="292"/>
        <end position="318"/>
    </location>
</feature>
<dbReference type="RefSeq" id="WP_101299629.1">
    <property type="nucleotide sequence ID" value="NZ_NXGX01000001.1"/>
</dbReference>
<dbReference type="SUPFAM" id="SSF58104">
    <property type="entry name" value="Methyl-accepting chemotaxis protein (MCP) signaling domain"/>
    <property type="match status" value="1"/>
</dbReference>
<proteinExistence type="inferred from homology"/>
<accession>A0A2N3LBT2</accession>
<keyword evidence="4" id="KW-1133">Transmembrane helix</keyword>
<dbReference type="GO" id="GO:0007165">
    <property type="term" value="P:signal transduction"/>
    <property type="evidence" value="ECO:0007669"/>
    <property type="project" value="UniProtKB-KW"/>
</dbReference>
<sequence>MSLLSRMKLVYQISLLSIVALVIFAIVGITQFIADQQRQSAQLIAKAATADLSIVDNTSRAFLNARRHEKDFVLRRDEQYIAAHDQSSANVRAGLEKLAAREELGDLLGEVDQARAAFEQYVAEFANVVALQRQIGLDGSSGLLGEMRSAASEVEGALADVAKFEAMLGLSDSKDLSIELLQMRGNEKDFLANMDPVHIENVEGLAKKFEASLKKAGSIQDDKKAQLAKLMASYVSNFKTLADATLAREESLGRLSTYYAAVEPILETLSTEIGSVAADMQARSENIARTGVMVSFGIFIAGTLVLIVMSFILARAIVSAITGLTSKMTRLANSDFDLQLGEADRKDEIGEMGRAVVVFRENGLERQKLEARQKEIDEQQRQRIETQEKHIREFDNDVVAMMSEVGTAVEQLHSVSEVLRRSATTADEQSTTVSAGTEEASSNVQLVATAATELSASIHEIAGQVSDTSQMAISASERAQTTNEDIQGLNTAAVRIGEVIGMINDIAGQTNLLALNATIEAARAGEAGKGFAVVASEVKNLANQTAKATEDITAQIGDIQRATGSAVEAIDEIVRMISDISERASSVAAAVEQQTVATSEISQNVEQAASATREISSAMQGVSSAVADTTEAAQDVRGSADNLGKQSDGLSARIDQFLERMRAG</sequence>
<feature type="transmembrane region" description="Helical" evidence="4">
    <location>
        <begin position="9"/>
        <end position="34"/>
    </location>
</feature>
<feature type="domain" description="Methyl-accepting transducer" evidence="5">
    <location>
        <begin position="415"/>
        <end position="630"/>
    </location>
</feature>
<dbReference type="SMART" id="SM01358">
    <property type="entry name" value="HBM"/>
    <property type="match status" value="1"/>
</dbReference>
<dbReference type="Gene3D" id="6.10.340.10">
    <property type="match status" value="1"/>
</dbReference>
<evidence type="ECO:0000256" key="3">
    <source>
        <dbReference type="PROSITE-ProRule" id="PRU00284"/>
    </source>
</evidence>
<dbReference type="PANTHER" id="PTHR32089:SF112">
    <property type="entry name" value="LYSOZYME-LIKE PROTEIN-RELATED"/>
    <property type="match status" value="1"/>
</dbReference>
<evidence type="ECO:0000256" key="1">
    <source>
        <dbReference type="ARBA" id="ARBA00023224"/>
    </source>
</evidence>
<dbReference type="SMART" id="SM00283">
    <property type="entry name" value="MA"/>
    <property type="match status" value="1"/>
</dbReference>
<evidence type="ECO:0000259" key="6">
    <source>
        <dbReference type="PROSITE" id="PS50885"/>
    </source>
</evidence>
<gene>
    <name evidence="7" type="ORF">COO92_02680</name>
</gene>
<dbReference type="Gene3D" id="1.10.287.950">
    <property type="entry name" value="Methyl-accepting chemotaxis protein"/>
    <property type="match status" value="1"/>
</dbReference>
<organism evidence="7 8">
    <name type="scientific">Thalassospira lohafexi</name>
    <dbReference type="NCBI Taxonomy" id="744227"/>
    <lineage>
        <taxon>Bacteria</taxon>
        <taxon>Pseudomonadati</taxon>
        <taxon>Pseudomonadota</taxon>
        <taxon>Alphaproteobacteria</taxon>
        <taxon>Rhodospirillales</taxon>
        <taxon>Thalassospiraceae</taxon>
        <taxon>Thalassospira</taxon>
    </lineage>
</organism>
<keyword evidence="1 3" id="KW-0807">Transducer</keyword>
<feature type="domain" description="HAMP" evidence="6">
    <location>
        <begin position="315"/>
        <end position="368"/>
    </location>
</feature>
<dbReference type="AlphaFoldDB" id="A0A2N3LBT2"/>
<dbReference type="PROSITE" id="PS50885">
    <property type="entry name" value="HAMP"/>
    <property type="match status" value="1"/>
</dbReference>
<dbReference type="Pfam" id="PF00672">
    <property type="entry name" value="HAMP"/>
    <property type="match status" value="1"/>
</dbReference>